<evidence type="ECO:0000259" key="1">
    <source>
        <dbReference type="Pfam" id="PF01370"/>
    </source>
</evidence>
<organism evidence="2 3">
    <name type="scientific">Prauserella endophytica</name>
    <dbReference type="NCBI Taxonomy" id="1592324"/>
    <lineage>
        <taxon>Bacteria</taxon>
        <taxon>Bacillati</taxon>
        <taxon>Actinomycetota</taxon>
        <taxon>Actinomycetes</taxon>
        <taxon>Pseudonocardiales</taxon>
        <taxon>Pseudonocardiaceae</taxon>
        <taxon>Prauserella</taxon>
        <taxon>Prauserella coralliicola group</taxon>
    </lineage>
</organism>
<name>A0ABY2S4Y9_9PSEU</name>
<dbReference type="Proteomes" id="UP000309992">
    <property type="component" value="Unassembled WGS sequence"/>
</dbReference>
<feature type="domain" description="NAD-dependent epimerase/dehydratase" evidence="1">
    <location>
        <begin position="4"/>
        <end position="219"/>
    </location>
</feature>
<dbReference type="RefSeq" id="WP_137095456.1">
    <property type="nucleotide sequence ID" value="NZ_SWMS01000007.1"/>
</dbReference>
<dbReference type="SUPFAM" id="SSF51735">
    <property type="entry name" value="NAD(P)-binding Rossmann-fold domains"/>
    <property type="match status" value="1"/>
</dbReference>
<evidence type="ECO:0000313" key="2">
    <source>
        <dbReference type="EMBL" id="TKG70957.1"/>
    </source>
</evidence>
<accession>A0ABY2S4Y9</accession>
<dbReference type="InterPro" id="IPR036291">
    <property type="entry name" value="NAD(P)-bd_dom_sf"/>
</dbReference>
<comment type="caution">
    <text evidence="2">The sequence shown here is derived from an EMBL/GenBank/DDBJ whole genome shotgun (WGS) entry which is preliminary data.</text>
</comment>
<dbReference type="Gene3D" id="3.40.50.720">
    <property type="entry name" value="NAD(P)-binding Rossmann-like Domain"/>
    <property type="match status" value="1"/>
</dbReference>
<dbReference type="EMBL" id="SWMS01000007">
    <property type="protein sequence ID" value="TKG70957.1"/>
    <property type="molecule type" value="Genomic_DNA"/>
</dbReference>
<dbReference type="PANTHER" id="PTHR43245">
    <property type="entry name" value="BIFUNCTIONAL POLYMYXIN RESISTANCE PROTEIN ARNA"/>
    <property type="match status" value="1"/>
</dbReference>
<proteinExistence type="predicted"/>
<dbReference type="InterPro" id="IPR001509">
    <property type="entry name" value="Epimerase_deHydtase"/>
</dbReference>
<sequence length="335" mass="36599">MRTLVLGGSSFVGGRLVRKLLENGDEVTTLNRGRSGSSRAGVHQLIADRRDVDSMKAALSGTEWDAVYDVSGYIMATDADNFRALVDLVDGTVGRYVFVSSVMAYEQSGVFPWTEDFAQRDEPPTTYGGFKVFAENLLLDRYRTTGLPATVARPAAIYGPENNIFDMESAMFIRLRRGLPILLPHGGLVTGSFGYVDDFVAALTTMASHEAAVGEIFNVTGSGVTALAYVQTLADIVGAEPRVVPLPDETVESLDKPAFCRLFRARHHGVLSTQKLHDVLGVPPERDFRSGHELTYEWFQQSPLANSTTLADPLWGKGFDLEYEAEIAERLGVSP</sequence>
<evidence type="ECO:0000313" key="3">
    <source>
        <dbReference type="Proteomes" id="UP000309992"/>
    </source>
</evidence>
<protein>
    <submittedName>
        <fullName evidence="2">NAD-dependent epimerase/dehydratase family protein</fullName>
    </submittedName>
</protein>
<keyword evidence="3" id="KW-1185">Reference proteome</keyword>
<dbReference type="InterPro" id="IPR050177">
    <property type="entry name" value="Lipid_A_modif_metabolic_enz"/>
</dbReference>
<dbReference type="Pfam" id="PF01370">
    <property type="entry name" value="Epimerase"/>
    <property type="match status" value="1"/>
</dbReference>
<reference evidence="2 3" key="1">
    <citation type="journal article" date="2015" name="Antonie Van Leeuwenhoek">
        <title>Prauserella endophytica sp. nov., an endophytic actinobacterium isolated from Tamarix taklamakanensis.</title>
        <authorList>
            <person name="Liu J.M."/>
            <person name="Habden X."/>
            <person name="Guo L."/>
            <person name="Tuo L."/>
            <person name="Jiang Z.K."/>
            <person name="Liu S.W."/>
            <person name="Liu X.F."/>
            <person name="Chen L."/>
            <person name="Li R.F."/>
            <person name="Zhang Y.Q."/>
            <person name="Sun C.H."/>
        </authorList>
    </citation>
    <scope>NUCLEOTIDE SEQUENCE [LARGE SCALE GENOMIC DNA]</scope>
    <source>
        <strain evidence="2 3">CGMCC 4.7182</strain>
    </source>
</reference>
<gene>
    <name evidence="2" type="ORF">FCN18_15705</name>
</gene>